<gene>
    <name evidence="2" type="ordered locus">DGo_CA2527</name>
</gene>
<dbReference type="OrthoDB" id="8684941at2"/>
<protein>
    <submittedName>
        <fullName evidence="2">Response regulator receiver domain-containing protein</fullName>
    </submittedName>
</protein>
<evidence type="ECO:0000313" key="2">
    <source>
        <dbReference type="EMBL" id="AFD26454.1"/>
    </source>
</evidence>
<dbReference type="KEGG" id="dgo:DGo_CA2527"/>
<dbReference type="PATRIC" id="fig|745776.4.peg.2594"/>
<dbReference type="HOGENOM" id="CLU_159426_1_0_0"/>
<accession>H8GSJ3</accession>
<keyword evidence="3" id="KW-1185">Reference proteome</keyword>
<dbReference type="EMBL" id="CP002191">
    <property type="protein sequence ID" value="AFD26454.1"/>
    <property type="molecule type" value="Genomic_DNA"/>
</dbReference>
<reference evidence="2 3" key="1">
    <citation type="journal article" date="2012" name="PLoS ONE">
        <title>Genome sequence and transcriptome analysis of the radioresistant bacterium Deinococcus gobiensis: insights into the extreme environmental adaptations.</title>
        <authorList>
            <person name="Yuan M."/>
            <person name="Chen M."/>
            <person name="Zhang W."/>
            <person name="Lu W."/>
            <person name="Wang J."/>
            <person name="Yang M."/>
            <person name="Zhao P."/>
            <person name="Tang R."/>
            <person name="Li X."/>
            <person name="Hao Y."/>
            <person name="Zhou Z."/>
            <person name="Zhan Y."/>
            <person name="Yu H."/>
            <person name="Teng C."/>
            <person name="Yan Y."/>
            <person name="Ping S."/>
            <person name="Wang Y."/>
            <person name="Lin M."/>
        </authorList>
    </citation>
    <scope>NUCLEOTIDE SEQUENCE [LARGE SCALE GENOMIC DNA]</scope>
    <source>
        <strain evidence="2 3">I-0</strain>
    </source>
</reference>
<name>H8GSJ3_DEIGI</name>
<proteinExistence type="predicted"/>
<dbReference type="Pfam" id="PF23296">
    <property type="entry name" value="DUF7079"/>
    <property type="match status" value="1"/>
</dbReference>
<dbReference type="RefSeq" id="WP_014685936.1">
    <property type="nucleotide sequence ID" value="NC_017790.1"/>
</dbReference>
<evidence type="ECO:0000313" key="3">
    <source>
        <dbReference type="Proteomes" id="UP000007575"/>
    </source>
</evidence>
<dbReference type="eggNOG" id="ENOG5033BIQ">
    <property type="taxonomic scope" value="Bacteria"/>
</dbReference>
<dbReference type="InterPro" id="IPR055507">
    <property type="entry name" value="DUF7079"/>
</dbReference>
<evidence type="ECO:0000259" key="1">
    <source>
        <dbReference type="Pfam" id="PF23296"/>
    </source>
</evidence>
<dbReference type="AlphaFoldDB" id="H8GSJ3"/>
<organism evidence="2 3">
    <name type="scientific">Deinococcus gobiensis (strain DSM 21396 / JCM 16679 / CGMCC 1.7299 / I-0)</name>
    <dbReference type="NCBI Taxonomy" id="745776"/>
    <lineage>
        <taxon>Bacteria</taxon>
        <taxon>Thermotogati</taxon>
        <taxon>Deinococcota</taxon>
        <taxon>Deinococci</taxon>
        <taxon>Deinococcales</taxon>
        <taxon>Deinococcaceae</taxon>
        <taxon>Deinococcus</taxon>
    </lineage>
</organism>
<dbReference type="Proteomes" id="UP000007575">
    <property type="component" value="Chromosome"/>
</dbReference>
<sequence length="121" mass="13475">MTLSLTPAELARRRPIWTALSALFLDTELEEADYRHLARVLRDSGCSPDEWRTILRDEVAPVVGGHLLGTAGEWAGFDGTWLETAVLARPARPTLTGRWALRLIAPDLRRLERACAALTRS</sequence>
<feature type="domain" description="DUF7079" evidence="1">
    <location>
        <begin position="12"/>
        <end position="109"/>
    </location>
</feature>